<evidence type="ECO:0000313" key="6">
    <source>
        <dbReference type="WBParaSite" id="TMUE_2000006392.1"/>
    </source>
</evidence>
<keyword evidence="2" id="KW-0378">Hydrolase</keyword>
<evidence type="ECO:0000256" key="3">
    <source>
        <dbReference type="SAM" id="SignalP"/>
    </source>
</evidence>
<evidence type="ECO:0000259" key="4">
    <source>
        <dbReference type="PROSITE" id="PS50240"/>
    </source>
</evidence>
<dbReference type="PANTHER" id="PTHR24253">
    <property type="entry name" value="TRANSMEMBRANE PROTEASE SERINE"/>
    <property type="match status" value="1"/>
</dbReference>
<keyword evidence="1" id="KW-1015">Disulfide bond</keyword>
<dbReference type="CDD" id="cd00190">
    <property type="entry name" value="Tryp_SPc"/>
    <property type="match status" value="1"/>
</dbReference>
<dbReference type="InterPro" id="IPR018114">
    <property type="entry name" value="TRYPSIN_HIS"/>
</dbReference>
<feature type="chain" id="PRO_5024335940" evidence="3">
    <location>
        <begin position="25"/>
        <end position="300"/>
    </location>
</feature>
<dbReference type="PROSITE" id="PS50240">
    <property type="entry name" value="TRYPSIN_DOM"/>
    <property type="match status" value="1"/>
</dbReference>
<dbReference type="GO" id="GO:0006508">
    <property type="term" value="P:proteolysis"/>
    <property type="evidence" value="ECO:0007669"/>
    <property type="project" value="UniProtKB-KW"/>
</dbReference>
<dbReference type="Proteomes" id="UP000046395">
    <property type="component" value="Unassembled WGS sequence"/>
</dbReference>
<dbReference type="STRING" id="70415.A0A5S6QHQ9"/>
<sequence>MQPLPHVLFFVISSAILSLKLSKAICGQPHVKPLLSPAKGASNRISYGFEARPHSHPWQVLLFVTMNGETRKCGASLIQWKDSNASDLVLTASHCVVDVEKMGSGPVVSAEKIHAYVGVHDITEIDPMVNKLTVVAVAAGTLQDVSHMEDVAILKLERKINFDHNIQGICLPSASEKLPPEGSRCFVTGWGILETGDTATRLQQIEVFIHEGRIKHVAYNKKRMLCALKNDNEGPAEGDSGGPLACFKNGTFVLYGIVSIEFSMPCNHEIEHYVAFTKVSKHLSWVTEKIAQFEIALMKH</sequence>
<organism evidence="5 6">
    <name type="scientific">Trichuris muris</name>
    <name type="common">Mouse whipworm</name>
    <dbReference type="NCBI Taxonomy" id="70415"/>
    <lineage>
        <taxon>Eukaryota</taxon>
        <taxon>Metazoa</taxon>
        <taxon>Ecdysozoa</taxon>
        <taxon>Nematoda</taxon>
        <taxon>Enoplea</taxon>
        <taxon>Dorylaimia</taxon>
        <taxon>Trichinellida</taxon>
        <taxon>Trichuridae</taxon>
        <taxon>Trichuris</taxon>
    </lineage>
</organism>
<dbReference type="InterPro" id="IPR033116">
    <property type="entry name" value="TRYPSIN_SER"/>
</dbReference>
<dbReference type="Gene3D" id="2.40.10.10">
    <property type="entry name" value="Trypsin-like serine proteases"/>
    <property type="match status" value="1"/>
</dbReference>
<evidence type="ECO:0000313" key="5">
    <source>
        <dbReference type="Proteomes" id="UP000046395"/>
    </source>
</evidence>
<dbReference type="InterPro" id="IPR001314">
    <property type="entry name" value="Peptidase_S1A"/>
</dbReference>
<protein>
    <submittedName>
        <fullName evidence="6">Peptidase S1 domain-containing protein</fullName>
    </submittedName>
</protein>
<dbReference type="InterPro" id="IPR043504">
    <property type="entry name" value="Peptidase_S1_PA_chymotrypsin"/>
</dbReference>
<evidence type="ECO:0000256" key="1">
    <source>
        <dbReference type="ARBA" id="ARBA00023157"/>
    </source>
</evidence>
<keyword evidence="2" id="KW-0645">Protease</keyword>
<dbReference type="PROSITE" id="PS00135">
    <property type="entry name" value="TRYPSIN_SER"/>
    <property type="match status" value="1"/>
</dbReference>
<dbReference type="SMART" id="SM00020">
    <property type="entry name" value="Tryp_SPc"/>
    <property type="match status" value="1"/>
</dbReference>
<feature type="signal peptide" evidence="3">
    <location>
        <begin position="1"/>
        <end position="24"/>
    </location>
</feature>
<keyword evidence="5" id="KW-1185">Reference proteome</keyword>
<dbReference type="GO" id="GO:0004252">
    <property type="term" value="F:serine-type endopeptidase activity"/>
    <property type="evidence" value="ECO:0007669"/>
    <property type="project" value="InterPro"/>
</dbReference>
<reference evidence="6" key="1">
    <citation type="submission" date="2019-12" db="UniProtKB">
        <authorList>
            <consortium name="WormBaseParasite"/>
        </authorList>
    </citation>
    <scope>IDENTIFICATION</scope>
</reference>
<accession>A0A5S6QHQ9</accession>
<dbReference type="PROSITE" id="PS00134">
    <property type="entry name" value="TRYPSIN_HIS"/>
    <property type="match status" value="1"/>
</dbReference>
<feature type="domain" description="Peptidase S1" evidence="4">
    <location>
        <begin position="45"/>
        <end position="291"/>
    </location>
</feature>
<keyword evidence="2" id="KW-0720">Serine protease</keyword>
<dbReference type="AlphaFoldDB" id="A0A5S6QHQ9"/>
<dbReference type="SUPFAM" id="SSF50494">
    <property type="entry name" value="Trypsin-like serine proteases"/>
    <property type="match status" value="1"/>
</dbReference>
<dbReference type="Pfam" id="PF00089">
    <property type="entry name" value="Trypsin"/>
    <property type="match status" value="1"/>
</dbReference>
<dbReference type="PANTHER" id="PTHR24253:SF153">
    <property type="entry name" value="SERINE PROTEASE HEPSIN"/>
    <property type="match status" value="1"/>
</dbReference>
<dbReference type="PRINTS" id="PR00722">
    <property type="entry name" value="CHYMOTRYPSIN"/>
</dbReference>
<proteinExistence type="predicted"/>
<evidence type="ECO:0000256" key="2">
    <source>
        <dbReference type="RuleBase" id="RU363034"/>
    </source>
</evidence>
<dbReference type="InterPro" id="IPR009003">
    <property type="entry name" value="Peptidase_S1_PA"/>
</dbReference>
<dbReference type="InterPro" id="IPR001254">
    <property type="entry name" value="Trypsin_dom"/>
</dbReference>
<dbReference type="WBParaSite" id="TMUE_2000006392.1">
    <property type="protein sequence ID" value="TMUE_2000006392.1"/>
    <property type="gene ID" value="WBGene00293636"/>
</dbReference>
<name>A0A5S6QHQ9_TRIMR</name>
<keyword evidence="3" id="KW-0732">Signal</keyword>